<dbReference type="PROSITE" id="PS51352">
    <property type="entry name" value="THIOREDOXIN_2"/>
    <property type="match status" value="1"/>
</dbReference>
<protein>
    <submittedName>
        <fullName evidence="2">DUF5106 domain-containing protein</fullName>
    </submittedName>
</protein>
<name>A0ABV0BW51_9SPHI</name>
<evidence type="ECO:0000313" key="2">
    <source>
        <dbReference type="EMBL" id="MEN5378926.1"/>
    </source>
</evidence>
<feature type="domain" description="Thioredoxin" evidence="1">
    <location>
        <begin position="164"/>
        <end position="305"/>
    </location>
</feature>
<organism evidence="2 3">
    <name type="scientific">Sphingobacterium kitahiroshimense</name>
    <dbReference type="NCBI Taxonomy" id="470446"/>
    <lineage>
        <taxon>Bacteria</taxon>
        <taxon>Pseudomonadati</taxon>
        <taxon>Bacteroidota</taxon>
        <taxon>Sphingobacteriia</taxon>
        <taxon>Sphingobacteriales</taxon>
        <taxon>Sphingobacteriaceae</taxon>
        <taxon>Sphingobacterium</taxon>
    </lineage>
</organism>
<dbReference type="InterPro" id="IPR033395">
    <property type="entry name" value="DUF5106"/>
</dbReference>
<dbReference type="Pfam" id="PF00578">
    <property type="entry name" value="AhpC-TSA"/>
    <property type="match status" value="1"/>
</dbReference>
<accession>A0ABV0BW51</accession>
<dbReference type="PROSITE" id="PS51257">
    <property type="entry name" value="PROKAR_LIPOPROTEIN"/>
    <property type="match status" value="1"/>
</dbReference>
<dbReference type="SUPFAM" id="SSF52833">
    <property type="entry name" value="Thioredoxin-like"/>
    <property type="match status" value="1"/>
</dbReference>
<comment type="caution">
    <text evidence="2">The sequence shown here is derived from an EMBL/GenBank/DDBJ whole genome shotgun (WGS) entry which is preliminary data.</text>
</comment>
<dbReference type="Pfam" id="PF17127">
    <property type="entry name" value="DUF5106"/>
    <property type="match status" value="1"/>
</dbReference>
<dbReference type="InterPro" id="IPR000866">
    <property type="entry name" value="AhpC/TSA"/>
</dbReference>
<proteinExistence type="predicted"/>
<evidence type="ECO:0000313" key="3">
    <source>
        <dbReference type="Proteomes" id="UP001409291"/>
    </source>
</evidence>
<dbReference type="EMBL" id="JBDJNQ010000008">
    <property type="protein sequence ID" value="MEN5378926.1"/>
    <property type="molecule type" value="Genomic_DNA"/>
</dbReference>
<dbReference type="InterPro" id="IPR013766">
    <property type="entry name" value="Thioredoxin_domain"/>
</dbReference>
<keyword evidence="3" id="KW-1185">Reference proteome</keyword>
<evidence type="ECO:0000259" key="1">
    <source>
        <dbReference type="PROSITE" id="PS51352"/>
    </source>
</evidence>
<dbReference type="Gene3D" id="3.40.30.10">
    <property type="entry name" value="Glutaredoxin"/>
    <property type="match status" value="1"/>
</dbReference>
<dbReference type="RefSeq" id="WP_346581789.1">
    <property type="nucleotide sequence ID" value="NZ_JBDJNQ010000008.1"/>
</dbReference>
<reference evidence="2 3" key="1">
    <citation type="submission" date="2024-04" db="EMBL/GenBank/DDBJ databases">
        <title>WGS of bacteria from Torrens River.</title>
        <authorList>
            <person name="Wyrsch E.R."/>
            <person name="Drigo B."/>
        </authorList>
    </citation>
    <scope>NUCLEOTIDE SEQUENCE [LARGE SCALE GENOMIC DNA]</scope>
    <source>
        <strain evidence="2 3">TWI391</strain>
    </source>
</reference>
<dbReference type="InterPro" id="IPR036249">
    <property type="entry name" value="Thioredoxin-like_sf"/>
</dbReference>
<dbReference type="Proteomes" id="UP001409291">
    <property type="component" value="Unassembled WGS sequence"/>
</dbReference>
<sequence length="305" mass="35134">MKNSRHNFFLYLGLASLFLYSCNETNKAQKAPHNTGLETQTAKNPADSALVHFWDTTQLQHTVQIQNNEAAENQLAQFIGLLSQTPDSALRDIAVAKMLDKTKSNRANFDYYIKLYENYLYDGNSPLRNDILYEAVLRYLIKTDVLTDLEKEAYRPVYKLILRNKIGKPAEDFSYVLGNGTKQKLSEVKAKYTFLLFYDPDCPHCKEAIFQLRETPELVQLFSQLQVQIVTVDPSGDPKRWKAHLPELSDSWINGLDVQRTIMSSNLYDLKATPTMYLLNEDKKVLLKDSYLDQIIQYLVNSKAR</sequence>
<gene>
    <name evidence="2" type="ORF">ABE541_16815</name>
</gene>